<comment type="caution">
    <text evidence="2">The sequence shown here is derived from an EMBL/GenBank/DDBJ whole genome shotgun (WGS) entry which is preliminary data.</text>
</comment>
<keyword evidence="3" id="KW-1185">Reference proteome</keyword>
<reference evidence="2" key="1">
    <citation type="submission" date="2021-09" db="EMBL/GenBank/DDBJ databases">
        <authorList>
            <consortium name="AG Swart"/>
            <person name="Singh M."/>
            <person name="Singh A."/>
            <person name="Seah K."/>
            <person name="Emmerich C."/>
        </authorList>
    </citation>
    <scope>NUCLEOTIDE SEQUENCE</scope>
    <source>
        <strain evidence="2">ATCC30299</strain>
    </source>
</reference>
<gene>
    <name evidence="2" type="ORF">BSTOLATCC_MIC30592</name>
</gene>
<feature type="transmembrane region" description="Helical" evidence="1">
    <location>
        <begin position="90"/>
        <end position="109"/>
    </location>
</feature>
<dbReference type="EMBL" id="CAJZBQ010000030">
    <property type="protein sequence ID" value="CAG9322217.1"/>
    <property type="molecule type" value="Genomic_DNA"/>
</dbReference>
<sequence length="222" mass="27033">MNSSSSIVDDNQPRGPSRRISQENVRFKGRPIQLKCNPIFRFNYFAACYNTNYNMVNGVRFQNIKRNKFYYWLYPIFRVRYLVINLSLSFVPFFNFIWLIMLCAMWWIYERGYKIYKENRGKIENPFQRMVYNPEMCEKYRCMNKFLEISPNYSQTEESKVSQRDGRVQIMIYNDKFKSMFYGFTKYRWIHIIHICLSVSIILANYLFLYSFVDFYPSGLTI</sequence>
<evidence type="ECO:0000313" key="2">
    <source>
        <dbReference type="EMBL" id="CAG9322217.1"/>
    </source>
</evidence>
<protein>
    <submittedName>
        <fullName evidence="2">Uncharacterized protein</fullName>
    </submittedName>
</protein>
<evidence type="ECO:0000313" key="3">
    <source>
        <dbReference type="Proteomes" id="UP001162131"/>
    </source>
</evidence>
<keyword evidence="1" id="KW-1133">Transmembrane helix</keyword>
<name>A0AAU9J962_9CILI</name>
<accession>A0AAU9J962</accession>
<keyword evidence="1" id="KW-0472">Membrane</keyword>
<keyword evidence="1" id="KW-0812">Transmembrane</keyword>
<dbReference type="AlphaFoldDB" id="A0AAU9J962"/>
<proteinExistence type="predicted"/>
<organism evidence="2 3">
    <name type="scientific">Blepharisma stoltei</name>
    <dbReference type="NCBI Taxonomy" id="1481888"/>
    <lineage>
        <taxon>Eukaryota</taxon>
        <taxon>Sar</taxon>
        <taxon>Alveolata</taxon>
        <taxon>Ciliophora</taxon>
        <taxon>Postciliodesmatophora</taxon>
        <taxon>Heterotrichea</taxon>
        <taxon>Heterotrichida</taxon>
        <taxon>Blepharismidae</taxon>
        <taxon>Blepharisma</taxon>
    </lineage>
</organism>
<evidence type="ECO:0000256" key="1">
    <source>
        <dbReference type="SAM" id="Phobius"/>
    </source>
</evidence>
<dbReference type="Proteomes" id="UP001162131">
    <property type="component" value="Unassembled WGS sequence"/>
</dbReference>
<feature type="transmembrane region" description="Helical" evidence="1">
    <location>
        <begin position="189"/>
        <end position="213"/>
    </location>
</feature>